<dbReference type="InterPro" id="IPR001466">
    <property type="entry name" value="Beta-lactam-related"/>
</dbReference>
<dbReference type="Gene3D" id="3.40.710.10">
    <property type="entry name" value="DD-peptidase/beta-lactamase superfamily"/>
    <property type="match status" value="1"/>
</dbReference>
<dbReference type="PANTHER" id="PTHR46825">
    <property type="entry name" value="D-ALANYL-D-ALANINE-CARBOXYPEPTIDASE/ENDOPEPTIDASE AMPH"/>
    <property type="match status" value="1"/>
</dbReference>
<dbReference type="EMBL" id="CP031165">
    <property type="protein sequence ID" value="AXV07971.1"/>
    <property type="molecule type" value="Genomic_DNA"/>
</dbReference>
<sequence>MGSHPITRAAVDDAVRYADRWLAFRQRATRVPGVQAAVWFDGELVLSTAHGVADEASGEALTAAHRFRIASHSKTMTATVLAQMVEEGHLRLDDPVGTRLDWLHDSDSPVADLTLFQLLAHAGGIPRDSASSAHWQHEAPFLDADTLAERVLAEGTVTGADVRFKYSNIGYALLGQVIEAVTGRSWAEEVQERILDPLRLADTGPDWTPDVDGPWATGHTGLAWADRRVPIDQVPTNAMAAATGVWSTAADLCTYMAAHLPGDERLLTDASKRRLQRPVQQVEGVPDGGYGLGFITSRIAGRSGVGHNGGWAGHITSTVALPEDGLVVSVLTNAIDGPAPELVEGIIRLVDAAAAPVDGPVDDARARVPEGRYAWLWGVRDVAVLGGRAYLLSPTVPNPVAATVRLEPDADDPDRWVMVEGPGYASVGEAVTVERDADGRVEALDMSGTRIVPIDRAVLPDRVTAPGS</sequence>
<keyword evidence="3" id="KW-1185">Reference proteome</keyword>
<organism evidence="2 3">
    <name type="scientific">Euzebya pacifica</name>
    <dbReference type="NCBI Taxonomy" id="1608957"/>
    <lineage>
        <taxon>Bacteria</taxon>
        <taxon>Bacillati</taxon>
        <taxon>Actinomycetota</taxon>
        <taxon>Nitriliruptoria</taxon>
        <taxon>Euzebyales</taxon>
    </lineage>
</organism>
<dbReference type="OrthoDB" id="3863176at2"/>
<dbReference type="KEGG" id="euz:DVS28_a3296"/>
<name>A0A346Y0H4_9ACTN</name>
<dbReference type="AlphaFoldDB" id="A0A346Y0H4"/>
<dbReference type="Proteomes" id="UP000264006">
    <property type="component" value="Chromosome"/>
</dbReference>
<dbReference type="Pfam" id="PF00144">
    <property type="entry name" value="Beta-lactamase"/>
    <property type="match status" value="1"/>
</dbReference>
<feature type="domain" description="Beta-lactamase-related" evidence="1">
    <location>
        <begin position="25"/>
        <end position="337"/>
    </location>
</feature>
<dbReference type="SUPFAM" id="SSF56601">
    <property type="entry name" value="beta-lactamase/transpeptidase-like"/>
    <property type="match status" value="1"/>
</dbReference>
<protein>
    <submittedName>
        <fullName evidence="2">Beta-lactamase</fullName>
    </submittedName>
</protein>
<evidence type="ECO:0000259" key="1">
    <source>
        <dbReference type="Pfam" id="PF00144"/>
    </source>
</evidence>
<reference evidence="2 3" key="1">
    <citation type="submission" date="2018-09" db="EMBL/GenBank/DDBJ databases">
        <title>Complete genome sequence of Euzebya sp. DY32-46 isolated from seawater of Pacific Ocean.</title>
        <authorList>
            <person name="Xu L."/>
            <person name="Wu Y.-H."/>
            <person name="Xu X.-W."/>
        </authorList>
    </citation>
    <scope>NUCLEOTIDE SEQUENCE [LARGE SCALE GENOMIC DNA]</scope>
    <source>
        <strain evidence="2 3">DY32-46</strain>
    </source>
</reference>
<dbReference type="InterPro" id="IPR050491">
    <property type="entry name" value="AmpC-like"/>
</dbReference>
<dbReference type="InterPro" id="IPR012338">
    <property type="entry name" value="Beta-lactam/transpept-like"/>
</dbReference>
<dbReference type="RefSeq" id="WP_114592385.1">
    <property type="nucleotide sequence ID" value="NZ_CP031165.1"/>
</dbReference>
<dbReference type="PANTHER" id="PTHR46825:SF9">
    <property type="entry name" value="BETA-LACTAMASE-RELATED DOMAIN-CONTAINING PROTEIN"/>
    <property type="match status" value="1"/>
</dbReference>
<proteinExistence type="predicted"/>
<evidence type="ECO:0000313" key="2">
    <source>
        <dbReference type="EMBL" id="AXV07971.1"/>
    </source>
</evidence>
<accession>A0A346Y0H4</accession>
<gene>
    <name evidence="2" type="ORF">DVS28_a3296</name>
</gene>
<evidence type="ECO:0000313" key="3">
    <source>
        <dbReference type="Proteomes" id="UP000264006"/>
    </source>
</evidence>